<dbReference type="STRING" id="1265313.HRUBRA_01836"/>
<sequence length="159" mass="17052">MPAVSSAVLRAGAFRIALYALLWGILAGFEPGSWFLGAPAVLLAAWLSLQLASPVPFRPWPVLVFVAFFIGRSVSGAVDVARRALAPRLRLAPALVVYQTSLPAGLPRVLFLNSISLTPGTLSADIRDDTVWVHVLDENGDHEQALSGLEGRLARVFPQ</sequence>
<dbReference type="AlphaFoldDB" id="A0A095VPQ3"/>
<evidence type="ECO:0000313" key="8">
    <source>
        <dbReference type="EMBL" id="KGE03457.1"/>
    </source>
</evidence>
<dbReference type="eggNOG" id="COG1863">
    <property type="taxonomic scope" value="Bacteria"/>
</dbReference>
<name>A0A095VPQ3_9GAMM</name>
<comment type="subcellular location">
    <subcellularLocation>
        <location evidence="1">Cell membrane</location>
        <topology evidence="1">Multi-pass membrane protein</topology>
    </subcellularLocation>
</comment>
<proteinExistence type="inferred from homology"/>
<dbReference type="PANTHER" id="PTHR34584">
    <property type="entry name" value="NA(+)/H(+) ANTIPORTER SUBUNIT E1"/>
    <property type="match status" value="1"/>
</dbReference>
<dbReference type="OrthoDB" id="9807187at2"/>
<organism evidence="8 9">
    <name type="scientific">Pseudohaliea rubra DSM 19751</name>
    <dbReference type="NCBI Taxonomy" id="1265313"/>
    <lineage>
        <taxon>Bacteria</taxon>
        <taxon>Pseudomonadati</taxon>
        <taxon>Pseudomonadota</taxon>
        <taxon>Gammaproteobacteria</taxon>
        <taxon>Cellvibrionales</taxon>
        <taxon>Halieaceae</taxon>
        <taxon>Pseudohaliea</taxon>
    </lineage>
</organism>
<accession>A0A095VPQ3</accession>
<evidence type="ECO:0000256" key="6">
    <source>
        <dbReference type="ARBA" id="ARBA00023136"/>
    </source>
</evidence>
<evidence type="ECO:0000256" key="3">
    <source>
        <dbReference type="ARBA" id="ARBA00022475"/>
    </source>
</evidence>
<dbReference type="GO" id="GO:0008324">
    <property type="term" value="F:monoatomic cation transmembrane transporter activity"/>
    <property type="evidence" value="ECO:0007669"/>
    <property type="project" value="InterPro"/>
</dbReference>
<dbReference type="EMBL" id="AUVB01000054">
    <property type="protein sequence ID" value="KGE03457.1"/>
    <property type="molecule type" value="Genomic_DNA"/>
</dbReference>
<evidence type="ECO:0000256" key="7">
    <source>
        <dbReference type="SAM" id="Phobius"/>
    </source>
</evidence>
<evidence type="ECO:0000256" key="4">
    <source>
        <dbReference type="ARBA" id="ARBA00022692"/>
    </source>
</evidence>
<dbReference type="RefSeq" id="WP_084592366.1">
    <property type="nucleotide sequence ID" value="NZ_KN234745.1"/>
</dbReference>
<keyword evidence="4 7" id="KW-0812">Transmembrane</keyword>
<keyword evidence="6 7" id="KW-0472">Membrane</keyword>
<dbReference type="InterPro" id="IPR002758">
    <property type="entry name" value="Cation_antiport_E"/>
</dbReference>
<comment type="similarity">
    <text evidence="2">Belongs to the CPA3 antiporters (TC 2.A.63) subunit E family.</text>
</comment>
<dbReference type="Proteomes" id="UP000029640">
    <property type="component" value="Unassembled WGS sequence"/>
</dbReference>
<dbReference type="HOGENOM" id="CLU_086615_1_0_6"/>
<comment type="caution">
    <text evidence="8">The sequence shown here is derived from an EMBL/GenBank/DDBJ whole genome shotgun (WGS) entry which is preliminary data.</text>
</comment>
<protein>
    <recommendedName>
        <fullName evidence="10">Na(+) H(+) antiporter subunit E</fullName>
    </recommendedName>
</protein>
<gene>
    <name evidence="8" type="ORF">HRUBRA_01836</name>
</gene>
<evidence type="ECO:0000256" key="1">
    <source>
        <dbReference type="ARBA" id="ARBA00004651"/>
    </source>
</evidence>
<dbReference type="Pfam" id="PF01899">
    <property type="entry name" value="MNHE"/>
    <property type="match status" value="1"/>
</dbReference>
<keyword evidence="3" id="KW-1003">Cell membrane</keyword>
<reference evidence="8 9" key="1">
    <citation type="journal article" date="2014" name="Genome Announc.">
        <title>Genome Sequence of Gammaproteobacterial Pseudohaliea rubra Type Strain DSM 19751, Isolated from Coastal Seawater of the Mediterranean Sea.</title>
        <authorList>
            <person name="Spring S."/>
            <person name="Fiebig A."/>
            <person name="Riedel T."/>
            <person name="Goker M."/>
            <person name="Klenk H.P."/>
        </authorList>
    </citation>
    <scope>NUCLEOTIDE SEQUENCE [LARGE SCALE GENOMIC DNA]</scope>
    <source>
        <strain evidence="8 9">DSM 19751</strain>
    </source>
</reference>
<evidence type="ECO:0000256" key="5">
    <source>
        <dbReference type="ARBA" id="ARBA00022989"/>
    </source>
</evidence>
<evidence type="ECO:0008006" key="10">
    <source>
        <dbReference type="Google" id="ProtNLM"/>
    </source>
</evidence>
<keyword evidence="9" id="KW-1185">Reference proteome</keyword>
<dbReference type="GO" id="GO:0005886">
    <property type="term" value="C:plasma membrane"/>
    <property type="evidence" value="ECO:0007669"/>
    <property type="project" value="UniProtKB-SubCell"/>
</dbReference>
<dbReference type="PANTHER" id="PTHR34584:SF1">
    <property type="entry name" value="NA(+)_H(+) ANTIPORTER SUBUNIT E1"/>
    <property type="match status" value="1"/>
</dbReference>
<feature type="transmembrane region" description="Helical" evidence="7">
    <location>
        <begin position="59"/>
        <end position="81"/>
    </location>
</feature>
<evidence type="ECO:0000256" key="2">
    <source>
        <dbReference type="ARBA" id="ARBA00006228"/>
    </source>
</evidence>
<evidence type="ECO:0000313" key="9">
    <source>
        <dbReference type="Proteomes" id="UP000029640"/>
    </source>
</evidence>
<keyword evidence="5 7" id="KW-1133">Transmembrane helix</keyword>